<dbReference type="InterPro" id="IPR016085">
    <property type="entry name" value="Protease_inh_B-barrel_dom"/>
</dbReference>
<comment type="caution">
    <text evidence="5">The sequence shown here is derived from an EMBL/GenBank/DDBJ whole genome shotgun (WGS) entry which is preliminary data.</text>
</comment>
<dbReference type="Proteomes" id="UP000649829">
    <property type="component" value="Unassembled WGS sequence"/>
</dbReference>
<dbReference type="AlphaFoldDB" id="A0A917WE17"/>
<feature type="chain" id="PRO_5036927208" description="SH3 domain-containing protein" evidence="2">
    <location>
        <begin position="24"/>
        <end position="259"/>
    </location>
</feature>
<feature type="domain" description="SH3b" evidence="4">
    <location>
        <begin position="183"/>
        <end position="232"/>
    </location>
</feature>
<keyword evidence="1 2" id="KW-0732">Signal</keyword>
<gene>
    <name evidence="5" type="ORF">GCM10011534_15640</name>
</gene>
<organism evidence="5 6">
    <name type="scientific">Pseudooceanicola nanhaiensis</name>
    <dbReference type="NCBI Taxonomy" id="375761"/>
    <lineage>
        <taxon>Bacteria</taxon>
        <taxon>Pseudomonadati</taxon>
        <taxon>Pseudomonadota</taxon>
        <taxon>Alphaproteobacteria</taxon>
        <taxon>Rhodobacterales</taxon>
        <taxon>Paracoccaceae</taxon>
        <taxon>Pseudooceanicola</taxon>
    </lineage>
</organism>
<dbReference type="Pfam" id="PF08239">
    <property type="entry name" value="SH3_3"/>
    <property type="match status" value="1"/>
</dbReference>
<dbReference type="RefSeq" id="WP_028286374.1">
    <property type="nucleotide sequence ID" value="NZ_BMLF01000001.1"/>
</dbReference>
<dbReference type="InterPro" id="IPR003646">
    <property type="entry name" value="SH3-like_bac-type"/>
</dbReference>
<reference evidence="5" key="1">
    <citation type="journal article" date="2014" name="Int. J. Syst. Evol. Microbiol.">
        <title>Complete genome sequence of Corynebacterium casei LMG S-19264T (=DSM 44701T), isolated from a smear-ripened cheese.</title>
        <authorList>
            <consortium name="US DOE Joint Genome Institute (JGI-PGF)"/>
            <person name="Walter F."/>
            <person name="Albersmeier A."/>
            <person name="Kalinowski J."/>
            <person name="Ruckert C."/>
        </authorList>
    </citation>
    <scope>NUCLEOTIDE SEQUENCE</scope>
    <source>
        <strain evidence="5">CGMCC 1.6293</strain>
    </source>
</reference>
<feature type="signal peptide" evidence="2">
    <location>
        <begin position="1"/>
        <end position="23"/>
    </location>
</feature>
<protein>
    <recommendedName>
        <fullName evidence="7">SH3 domain-containing protein</fullName>
    </recommendedName>
</protein>
<evidence type="ECO:0008006" key="7">
    <source>
        <dbReference type="Google" id="ProtNLM"/>
    </source>
</evidence>
<sequence>MTKTRRTLMAALALTLCVAGVSAARAQSAEAFVKAFSGQWYVFDNAYSSGPEPCGLQLGTEGAGDPKRYVAKAESCTAPLSALTKWHIEEGQLQLLDAEGTTIAQLGGNQLRVTGDLGDGSRAVIAERGAGNQDTAALAAAIRKHRCVYSGFTSTCAEKADLQAPEMTGDDGAFSSVGVLVKLNVRNQPRNDAPVIGVLNEGTCLKVNYCTTASDGVWCRARFGAQSGWVKKTALRQSEWPVMTYANSCTAEPETKTDG</sequence>
<accession>A0A917WE17</accession>
<proteinExistence type="predicted"/>
<evidence type="ECO:0000256" key="1">
    <source>
        <dbReference type="ARBA" id="ARBA00022729"/>
    </source>
</evidence>
<dbReference type="SUPFAM" id="SSF50882">
    <property type="entry name" value="beta-Barrel protease inhibitors"/>
    <property type="match status" value="1"/>
</dbReference>
<dbReference type="PROSITE" id="PS51318">
    <property type="entry name" value="TAT"/>
    <property type="match status" value="1"/>
</dbReference>
<dbReference type="Gene3D" id="2.40.128.10">
    <property type="match status" value="1"/>
</dbReference>
<evidence type="ECO:0000259" key="4">
    <source>
        <dbReference type="Pfam" id="PF08239"/>
    </source>
</evidence>
<evidence type="ECO:0000313" key="6">
    <source>
        <dbReference type="Proteomes" id="UP000649829"/>
    </source>
</evidence>
<dbReference type="GO" id="GO:0004866">
    <property type="term" value="F:endopeptidase inhibitor activity"/>
    <property type="evidence" value="ECO:0007669"/>
    <property type="project" value="InterPro"/>
</dbReference>
<dbReference type="Pfam" id="PF02974">
    <property type="entry name" value="Inh"/>
    <property type="match status" value="1"/>
</dbReference>
<dbReference type="InterPro" id="IPR006311">
    <property type="entry name" value="TAT_signal"/>
</dbReference>
<keyword evidence="6" id="KW-1185">Reference proteome</keyword>
<evidence type="ECO:0000256" key="2">
    <source>
        <dbReference type="SAM" id="SignalP"/>
    </source>
</evidence>
<dbReference type="InterPro" id="IPR021140">
    <property type="entry name" value="Inh/Omp19"/>
</dbReference>
<evidence type="ECO:0000313" key="5">
    <source>
        <dbReference type="EMBL" id="GGL94322.1"/>
    </source>
</evidence>
<name>A0A917WE17_9RHOB</name>
<feature type="domain" description="Alkaline proteinase inhibitor/ Outer membrane lipoprotein Omp19" evidence="3">
    <location>
        <begin position="34"/>
        <end position="109"/>
    </location>
</feature>
<evidence type="ECO:0000259" key="3">
    <source>
        <dbReference type="Pfam" id="PF02974"/>
    </source>
</evidence>
<reference evidence="5" key="2">
    <citation type="submission" date="2020-09" db="EMBL/GenBank/DDBJ databases">
        <authorList>
            <person name="Sun Q."/>
            <person name="Zhou Y."/>
        </authorList>
    </citation>
    <scope>NUCLEOTIDE SEQUENCE</scope>
    <source>
        <strain evidence="5">CGMCC 1.6293</strain>
    </source>
</reference>
<dbReference type="EMBL" id="BMLF01000001">
    <property type="protein sequence ID" value="GGL94322.1"/>
    <property type="molecule type" value="Genomic_DNA"/>
</dbReference>
<dbReference type="Gene3D" id="2.30.30.40">
    <property type="entry name" value="SH3 Domains"/>
    <property type="match status" value="1"/>
</dbReference>